<feature type="repeat" description="ANK" evidence="1">
    <location>
        <begin position="154"/>
        <end position="186"/>
    </location>
</feature>
<proteinExistence type="predicted"/>
<name>A0A6A6ZND0_9PLEO</name>
<accession>A0A6A6ZND0</accession>
<gene>
    <name evidence="2" type="ORF">CC86DRAFT_409997</name>
</gene>
<dbReference type="PROSITE" id="PS50088">
    <property type="entry name" value="ANK_REPEAT"/>
    <property type="match status" value="2"/>
</dbReference>
<feature type="repeat" description="ANK" evidence="1">
    <location>
        <begin position="82"/>
        <end position="114"/>
    </location>
</feature>
<organism evidence="2 3">
    <name type="scientific">Ophiobolus disseminans</name>
    <dbReference type="NCBI Taxonomy" id="1469910"/>
    <lineage>
        <taxon>Eukaryota</taxon>
        <taxon>Fungi</taxon>
        <taxon>Dikarya</taxon>
        <taxon>Ascomycota</taxon>
        <taxon>Pezizomycotina</taxon>
        <taxon>Dothideomycetes</taxon>
        <taxon>Pleosporomycetidae</taxon>
        <taxon>Pleosporales</taxon>
        <taxon>Pleosporineae</taxon>
        <taxon>Phaeosphaeriaceae</taxon>
        <taxon>Ophiobolus</taxon>
    </lineage>
</organism>
<evidence type="ECO:0000313" key="2">
    <source>
        <dbReference type="EMBL" id="KAF2822386.1"/>
    </source>
</evidence>
<dbReference type="SMART" id="SM00248">
    <property type="entry name" value="ANK"/>
    <property type="match status" value="3"/>
</dbReference>
<dbReference type="PANTHER" id="PTHR22677:SF4">
    <property type="entry name" value="USHER SYNDROME TYPE-1G PROTEIN-LIKE PROTEIN"/>
    <property type="match status" value="1"/>
</dbReference>
<dbReference type="OrthoDB" id="3783197at2759"/>
<evidence type="ECO:0000256" key="1">
    <source>
        <dbReference type="PROSITE-ProRule" id="PRU00023"/>
    </source>
</evidence>
<dbReference type="EMBL" id="MU006234">
    <property type="protein sequence ID" value="KAF2822386.1"/>
    <property type="molecule type" value="Genomic_DNA"/>
</dbReference>
<dbReference type="PANTHER" id="PTHR22677">
    <property type="entry name" value="ANKYRIN REPEAT DOMAIN-CONTAINING PROTEIN 60"/>
    <property type="match status" value="1"/>
</dbReference>
<sequence length="288" mass="32258">MDMNSADEEDFTVLHRLATNQIFRTSRRVTYSPRPFRAFKDAEALHSIIESVVPMGGDVDTLTSSAEAAKQKKQRSTDDSKNGYTALILAILEGDEDLVEALLSCDASVHTKNLSGETALFHTSHRANVEQPNLINCVQRLVSAGAEMNIRSPSSKSALLNAASSGLLGIFDFLLSHGADIDERDYGTRSTNPGKSVFAFFAKVNALQRRTQFIMANPRDRGEKVWFEAPWDSLQTSKTFDLQRMMERNTHTQQQSRDMRGKWDECVLVLENYGGRTSTEPEHYEAYP</sequence>
<evidence type="ECO:0000313" key="3">
    <source>
        <dbReference type="Proteomes" id="UP000799424"/>
    </source>
</evidence>
<dbReference type="Gene3D" id="1.25.40.20">
    <property type="entry name" value="Ankyrin repeat-containing domain"/>
    <property type="match status" value="2"/>
</dbReference>
<dbReference type="InterPro" id="IPR039323">
    <property type="entry name" value="ANKRD_45/46/60"/>
</dbReference>
<dbReference type="InterPro" id="IPR036770">
    <property type="entry name" value="Ankyrin_rpt-contain_sf"/>
</dbReference>
<dbReference type="PROSITE" id="PS50297">
    <property type="entry name" value="ANK_REP_REGION"/>
    <property type="match status" value="2"/>
</dbReference>
<keyword evidence="3" id="KW-1185">Reference proteome</keyword>
<protein>
    <submittedName>
        <fullName evidence="2">Ankyrin</fullName>
    </submittedName>
</protein>
<dbReference type="InterPro" id="IPR002110">
    <property type="entry name" value="Ankyrin_rpt"/>
</dbReference>
<dbReference type="SUPFAM" id="SSF48403">
    <property type="entry name" value="Ankyrin repeat"/>
    <property type="match status" value="1"/>
</dbReference>
<dbReference type="AlphaFoldDB" id="A0A6A6ZND0"/>
<dbReference type="Pfam" id="PF12796">
    <property type="entry name" value="Ank_2"/>
    <property type="match status" value="1"/>
</dbReference>
<dbReference type="Proteomes" id="UP000799424">
    <property type="component" value="Unassembled WGS sequence"/>
</dbReference>
<reference evidence="2" key="1">
    <citation type="journal article" date="2020" name="Stud. Mycol.">
        <title>101 Dothideomycetes genomes: a test case for predicting lifestyles and emergence of pathogens.</title>
        <authorList>
            <person name="Haridas S."/>
            <person name="Albert R."/>
            <person name="Binder M."/>
            <person name="Bloem J."/>
            <person name="Labutti K."/>
            <person name="Salamov A."/>
            <person name="Andreopoulos B."/>
            <person name="Baker S."/>
            <person name="Barry K."/>
            <person name="Bills G."/>
            <person name="Bluhm B."/>
            <person name="Cannon C."/>
            <person name="Castanera R."/>
            <person name="Culley D."/>
            <person name="Daum C."/>
            <person name="Ezra D."/>
            <person name="Gonzalez J."/>
            <person name="Henrissat B."/>
            <person name="Kuo A."/>
            <person name="Liang C."/>
            <person name="Lipzen A."/>
            <person name="Lutzoni F."/>
            <person name="Magnuson J."/>
            <person name="Mondo S."/>
            <person name="Nolan M."/>
            <person name="Ohm R."/>
            <person name="Pangilinan J."/>
            <person name="Park H.-J."/>
            <person name="Ramirez L."/>
            <person name="Alfaro M."/>
            <person name="Sun H."/>
            <person name="Tritt A."/>
            <person name="Yoshinaga Y."/>
            <person name="Zwiers L.-H."/>
            <person name="Turgeon B."/>
            <person name="Goodwin S."/>
            <person name="Spatafora J."/>
            <person name="Crous P."/>
            <person name="Grigoriev I."/>
        </authorList>
    </citation>
    <scope>NUCLEOTIDE SEQUENCE</scope>
    <source>
        <strain evidence="2">CBS 113818</strain>
    </source>
</reference>
<keyword evidence="1" id="KW-0040">ANK repeat</keyword>